<dbReference type="InterPro" id="IPR021754">
    <property type="entry name" value="DUF3320"/>
</dbReference>
<dbReference type="Pfam" id="PF13195">
    <property type="entry name" value="DUF4011"/>
    <property type="match status" value="1"/>
</dbReference>
<feature type="domain" description="DUF3320" evidence="2">
    <location>
        <begin position="1398"/>
        <end position="1445"/>
    </location>
</feature>
<evidence type="ECO:0000259" key="3">
    <source>
        <dbReference type="Pfam" id="PF13086"/>
    </source>
</evidence>
<dbReference type="InterPro" id="IPR041679">
    <property type="entry name" value="DNA2/NAM7-like_C"/>
</dbReference>
<dbReference type="Pfam" id="PF18741">
    <property type="entry name" value="MTES_1575"/>
    <property type="match status" value="1"/>
</dbReference>
<dbReference type="InterPro" id="IPR011335">
    <property type="entry name" value="Restrct_endonuc-II-like"/>
</dbReference>
<keyword evidence="7" id="KW-1185">Reference proteome</keyword>
<dbReference type="InterPro" id="IPR045055">
    <property type="entry name" value="DNA2/NAM7-like"/>
</dbReference>
<dbReference type="InterPro" id="IPR025103">
    <property type="entry name" value="DUF4011"/>
</dbReference>
<dbReference type="InterPro" id="IPR049468">
    <property type="entry name" value="Restrct_endonuc-II-like_dom"/>
</dbReference>
<feature type="region of interest" description="Disordered" evidence="1">
    <location>
        <begin position="1353"/>
        <end position="1382"/>
    </location>
</feature>
<dbReference type="Pfam" id="PF13087">
    <property type="entry name" value="AAA_12"/>
    <property type="match status" value="1"/>
</dbReference>
<dbReference type="Proteomes" id="UP000054526">
    <property type="component" value="Unassembled WGS sequence"/>
</dbReference>
<dbReference type="SUPFAM" id="SSF52540">
    <property type="entry name" value="P-loop containing nucleoside triphosphate hydrolases"/>
    <property type="match status" value="1"/>
</dbReference>
<evidence type="ECO:0000313" key="6">
    <source>
        <dbReference type="EMBL" id="KIL35588.1"/>
    </source>
</evidence>
<dbReference type="Pfam" id="PF13086">
    <property type="entry name" value="AAA_11"/>
    <property type="match status" value="1"/>
</dbReference>
<reference evidence="6 7" key="1">
    <citation type="submission" date="2014-12" db="EMBL/GenBank/DDBJ databases">
        <title>Draft genome sequence of Cohnella kolymensis strain B-2846.</title>
        <authorList>
            <person name="Karlyshev A.V."/>
            <person name="Kudryashova E.B."/>
        </authorList>
    </citation>
    <scope>NUCLEOTIDE SEQUENCE [LARGE SCALE GENOMIC DNA]</scope>
    <source>
        <strain evidence="6 7">VKM B-2846</strain>
    </source>
</reference>
<comment type="caution">
    <text evidence="6">The sequence shown here is derived from an EMBL/GenBank/DDBJ whole genome shotgun (WGS) entry which is preliminary data.</text>
</comment>
<evidence type="ECO:0000259" key="4">
    <source>
        <dbReference type="Pfam" id="PF13087"/>
    </source>
</evidence>
<protein>
    <recommendedName>
        <fullName evidence="8">DNA helicase</fullName>
    </recommendedName>
</protein>
<feature type="domain" description="DNA2/NAM7 helicase-like C-terminal" evidence="4">
    <location>
        <begin position="1015"/>
        <end position="1204"/>
    </location>
</feature>
<dbReference type="RefSeq" id="WP_041063774.1">
    <property type="nucleotide sequence ID" value="NZ_JXAL01000019.1"/>
</dbReference>
<dbReference type="Gene3D" id="3.40.960.10">
    <property type="entry name" value="VSR Endonuclease"/>
    <property type="match status" value="1"/>
</dbReference>
<evidence type="ECO:0000256" key="1">
    <source>
        <dbReference type="SAM" id="MobiDB-lite"/>
    </source>
</evidence>
<evidence type="ECO:0000313" key="7">
    <source>
        <dbReference type="Proteomes" id="UP000054526"/>
    </source>
</evidence>
<dbReference type="PANTHER" id="PTHR10887">
    <property type="entry name" value="DNA2/NAM7 HELICASE FAMILY"/>
    <property type="match status" value="1"/>
</dbReference>
<evidence type="ECO:0000259" key="2">
    <source>
        <dbReference type="Pfam" id="PF11784"/>
    </source>
</evidence>
<feature type="domain" description="DNA2/NAM7 helicase helicase" evidence="3">
    <location>
        <begin position="301"/>
        <end position="375"/>
    </location>
</feature>
<dbReference type="EMBL" id="JXAL01000019">
    <property type="protein sequence ID" value="KIL35588.1"/>
    <property type="molecule type" value="Genomic_DNA"/>
</dbReference>
<dbReference type="PANTHER" id="PTHR10887:SF530">
    <property type="entry name" value="SUPERFAMILY I DNA HELICASES"/>
    <property type="match status" value="1"/>
</dbReference>
<name>A0ABR5A4D6_9BACL</name>
<evidence type="ECO:0008006" key="8">
    <source>
        <dbReference type="Google" id="ProtNLM"/>
    </source>
</evidence>
<dbReference type="SUPFAM" id="SSF52980">
    <property type="entry name" value="Restriction endonuclease-like"/>
    <property type="match status" value="1"/>
</dbReference>
<organism evidence="6 7">
    <name type="scientific">Cohnella kolymensis</name>
    <dbReference type="NCBI Taxonomy" id="1590652"/>
    <lineage>
        <taxon>Bacteria</taxon>
        <taxon>Bacillati</taxon>
        <taxon>Bacillota</taxon>
        <taxon>Bacilli</taxon>
        <taxon>Bacillales</taxon>
        <taxon>Paenibacillaceae</taxon>
        <taxon>Cohnella</taxon>
    </lineage>
</organism>
<dbReference type="InterPro" id="IPR047187">
    <property type="entry name" value="SF1_C_Upf1"/>
</dbReference>
<dbReference type="Pfam" id="PF11784">
    <property type="entry name" value="DUF3320"/>
    <property type="match status" value="1"/>
</dbReference>
<sequence>MVQNSIIQKKLEMARHELLDLGLRNPLLNYRTLKARGLEVVREKSEEVFKILVVDKKKMSFQQTVNRTEDKQLILESEGNEVLEQEDVPEANYLDLKLQTNYSEKQLEQRLLNTYYSARTYIEEQGVNILFIAIGMLQWYEADSSQEARKAPLILIPVQLERVSAKERFTLSYTEDEIGHNISLIAKMKAEFGLEIPALPEFDEANIDNYFDSVSKSIEGQKRWFIDRDSIVIGFFSFGKFLMYRDLDVNNWPDDFRPEQHLIINALLQEGFREPASNIGENDHIDQHFKLLEANHIMDADSSQIVAILDAKQGRNMVIQGPPGTGKSQTITNLIAEAIAAGKKVLFVSEKMAALEVVKRRLDSVGLGVACLELHSHKTNKKTLLNDLASTLELGKPKYHNNVNIDLLDEMRTRLNEYCAAMNSEVGHSGVTPYQAIGKLVSYQVELKNVELPKLNIESIDSWTTAEFFKREALIDELQNLLKSLGVPAKHTFWGSKKKVVLPAELDSIKKACAETNQNTRRLSDTVQTYTKEVNFPSVKDHKSAQIFLQVLHKAINSPDLKEIQLKSDLWLKNRKELEKMAEDGLAYSKIQEKFGPLLIPEAWGQDFLATRQSIAAYQDKWWKFLSGEYRQAKNKVLALRKNPKDKTIPLLDTVDAIMEARRIKDAIEHNSSFANELFPDLWIGADSPWDLLASVIQWVIALHSDINTDVLPEWALDFLSHVHDRKRLAEIVSDTETLVTNLKVSIQNLEAQLEFDSKLKFVEGGLFGEEYSVIIQITDAWHERTPELHEMVSYNNLTAICLAEKLEPYISFSKEWEHAAEFLLQCYRWNWNTSIVSRAFVERPALSNFDGSRHNHTVEKFKELDRAFSEFNRYKLVEEHWQKLPKHEAGGQLGVLRREFEKKSRHFPIRQLISKAGHAIQAIKPVFMMGPLSIAAYIEPGSLEFDLVVFDEASQVKPVDAFGAIVRAKQAIVVGDSKQMPPTNFFDSIAKEDDTEEEDNFVGDMESILGLFVGQNAPQRMLRWHYRSRHESLIAVSNHEFYDDKLVVFPSPDSQKQHSGLKFNYLPESQYDRGKTRTNKLEANAVAHAVVEHAKKRPHMTLGVAAFSKVQMQAIIDELELLRRSDPSTEAFFSAHPYEPFFVKNLENVQGDERDVIFISIGYGKTAEGYLAMDFGPVNREGGERRLNVLITRARIRCEVFTNIKSDDIDLNRSNTRGTKALKTFLKYTENGILDIPVETGKEFDSAFEEAVCNSLKELGYNIKQQVGSAGFFVDLAVVDPDAPGRYLLGIECDGATYHSARSARDRDRLRQSVLEGLGWTIHRIWSTDWFKQPERELKRAVEAINRAKVLSKTQKSKSENNEVLEISRDKSQESQNTSSVTQYQTAKLKINLGEKELHAVPLSLIASWVSQVVRAESPVHVSEVMKRICDAAGIKRVGSRIQETIERSFNILSDVRQKGDFLWLKDMETPVVRDRSDSNVNKKVHLITPEEIEQAVIKVIKESYGANEDNIASSAFQTLGFARVTEDMRGVILPIISSLVAKKVLVNKGKVLVLA</sequence>
<feature type="compositionally biased region" description="Basic and acidic residues" evidence="1">
    <location>
        <begin position="1358"/>
        <end position="1374"/>
    </location>
</feature>
<dbReference type="CDD" id="cd18808">
    <property type="entry name" value="SF1_C_Upf1"/>
    <property type="match status" value="1"/>
</dbReference>
<feature type="domain" description="Restriction endonuclease type II-like" evidence="5">
    <location>
        <begin position="1249"/>
        <end position="1346"/>
    </location>
</feature>
<gene>
    <name evidence="6" type="ORF">SD71_12610</name>
</gene>
<proteinExistence type="predicted"/>
<dbReference type="Gene3D" id="3.40.50.300">
    <property type="entry name" value="P-loop containing nucleotide triphosphate hydrolases"/>
    <property type="match status" value="3"/>
</dbReference>
<dbReference type="InterPro" id="IPR027417">
    <property type="entry name" value="P-loop_NTPase"/>
</dbReference>
<accession>A0ABR5A4D6</accession>
<dbReference type="InterPro" id="IPR041677">
    <property type="entry name" value="DNA2/NAM7_AAA_11"/>
</dbReference>
<evidence type="ECO:0000259" key="5">
    <source>
        <dbReference type="Pfam" id="PF18741"/>
    </source>
</evidence>